<keyword evidence="1" id="KW-0732">Signal</keyword>
<sequence>LKQFFILSVMLILFFGKPPPVEGDCGDDPNAEPGCGWNCGRKCSDVGTKVICPRIYCPTTCQCISGYYYDQNTNKCVLPEDCSPNQE</sequence>
<feature type="domain" description="TIL" evidence="2">
    <location>
        <begin position="34"/>
        <end position="82"/>
    </location>
</feature>
<dbReference type="InterPro" id="IPR036084">
    <property type="entry name" value="Ser_inhib-like_sf"/>
</dbReference>
<evidence type="ECO:0000259" key="2">
    <source>
        <dbReference type="Pfam" id="PF01826"/>
    </source>
</evidence>
<protein>
    <submittedName>
        <fullName evidence="3">Protease inhibitor-like protein</fullName>
    </submittedName>
</protein>
<dbReference type="CDD" id="cd19941">
    <property type="entry name" value="TIL"/>
    <property type="match status" value="1"/>
</dbReference>
<feature type="chain" id="PRO_5004175707" evidence="1">
    <location>
        <begin position="24"/>
        <end position="87"/>
    </location>
</feature>
<evidence type="ECO:0000256" key="1">
    <source>
        <dbReference type="SAM" id="SignalP"/>
    </source>
</evidence>
<accession>Q0Q015</accession>
<organism evidence="3">
    <name type="scientific">Antheraea mylitta</name>
    <name type="common">Tasar silkworm</name>
    <dbReference type="NCBI Taxonomy" id="34739"/>
    <lineage>
        <taxon>Eukaryota</taxon>
        <taxon>Metazoa</taxon>
        <taxon>Ecdysozoa</taxon>
        <taxon>Arthropoda</taxon>
        <taxon>Hexapoda</taxon>
        <taxon>Insecta</taxon>
        <taxon>Pterygota</taxon>
        <taxon>Neoptera</taxon>
        <taxon>Endopterygota</taxon>
        <taxon>Lepidoptera</taxon>
        <taxon>Glossata</taxon>
        <taxon>Ditrysia</taxon>
        <taxon>Bombycoidea</taxon>
        <taxon>Saturniidae</taxon>
        <taxon>Saturniinae</taxon>
        <taxon>Saturniini</taxon>
        <taxon>Antheraea</taxon>
    </lineage>
</organism>
<feature type="signal peptide" evidence="1">
    <location>
        <begin position="1"/>
        <end position="23"/>
    </location>
</feature>
<reference evidence="3" key="1">
    <citation type="journal article" date="2006" name="BMC Genomics">
        <title>Analysis of bacteria-challenged wild silkmoth, Antheraea mylitta (lepidoptera) transcriptome reveals potential immune genes.</title>
        <authorList>
            <person name="Gandhe A.S."/>
            <person name="Arunkumar K.P."/>
            <person name="John S.H."/>
            <person name="Nagaraju J."/>
        </authorList>
    </citation>
    <scope>NUCLEOTIDE SEQUENCE</scope>
</reference>
<dbReference type="SUPFAM" id="SSF57567">
    <property type="entry name" value="Serine protease inhibitors"/>
    <property type="match status" value="1"/>
</dbReference>
<dbReference type="AlphaFoldDB" id="Q0Q015"/>
<name>Q0Q015_ANTMY</name>
<proteinExistence type="evidence at transcript level"/>
<evidence type="ECO:0000313" key="3">
    <source>
        <dbReference type="EMBL" id="ABG72719.1"/>
    </source>
</evidence>
<dbReference type="Pfam" id="PF01826">
    <property type="entry name" value="TIL"/>
    <property type="match status" value="1"/>
</dbReference>
<dbReference type="EMBL" id="DQ666516">
    <property type="protein sequence ID" value="ABG72719.1"/>
    <property type="molecule type" value="mRNA"/>
</dbReference>
<dbReference type="InterPro" id="IPR002919">
    <property type="entry name" value="TIL_dom"/>
</dbReference>
<feature type="non-terminal residue" evidence="3">
    <location>
        <position position="1"/>
    </location>
</feature>
<dbReference type="Gene3D" id="2.10.25.10">
    <property type="entry name" value="Laminin"/>
    <property type="match status" value="1"/>
</dbReference>